<dbReference type="Gene3D" id="2.80.10.50">
    <property type="match status" value="3"/>
</dbReference>
<dbReference type="Proteomes" id="UP001050691">
    <property type="component" value="Unassembled WGS sequence"/>
</dbReference>
<keyword evidence="2" id="KW-1185">Reference proteome</keyword>
<gene>
    <name evidence="1" type="ORF">Clacol_002144</name>
</gene>
<sequence>MLFNIEKWQVERLPEGRYILKNFEAPVTARGGHVKAVIYPNVDETLKIFEWHITLQHHKGEKLYTIASLNGECFWHTTSDTFSPIAVGPVDAYLSDPPQFEKNALFRFEPVTLKSGIYTIHNEFSPVGRALFEDFSPNPKPVYNATDAARSLWYIQAEKNGKYKLLNLGAPVAPQEDELFAFIDPDLDPNDPKFEWTIEPRFYQGRFLYTSVVVSWLSIFTNLRFSLGSRSLAIMDGLQLPTSFLRIVPFVLRSGFYKIRHHDGLVGRASIEDKSLRPKRILNKTDNPDATWFIQNVGPNRYKLSASQGFDVVSLDYTNEKFRGYDPVDAEVRPEEQQGPFFVFAVVEPKFVGPDWSIIPRFIHGEDVYTIQLASLPSIFLDRFWFAHEREKSQIEIKNVLFENGVPPDPNLLFKIDPLPVPIREGL</sequence>
<evidence type="ECO:0000313" key="1">
    <source>
        <dbReference type="EMBL" id="GJJ07937.1"/>
    </source>
</evidence>
<dbReference type="AlphaFoldDB" id="A0AAV4ZZX0"/>
<comment type="caution">
    <text evidence="1">The sequence shown here is derived from an EMBL/GenBank/DDBJ whole genome shotgun (WGS) entry which is preliminary data.</text>
</comment>
<reference evidence="1" key="1">
    <citation type="submission" date="2021-10" db="EMBL/GenBank/DDBJ databases">
        <title>De novo Genome Assembly of Clathrus columnatus (Basidiomycota, Fungi) Using Illumina and Nanopore Sequence Data.</title>
        <authorList>
            <person name="Ogiso-Tanaka E."/>
            <person name="Itagaki H."/>
            <person name="Hosoya T."/>
            <person name="Hosaka K."/>
        </authorList>
    </citation>
    <scope>NUCLEOTIDE SEQUENCE</scope>
    <source>
        <strain evidence="1">MO-923</strain>
    </source>
</reference>
<dbReference type="GO" id="GO:0004867">
    <property type="term" value="F:serine-type endopeptidase inhibitor activity"/>
    <property type="evidence" value="ECO:0007669"/>
    <property type="project" value="InterPro"/>
</dbReference>
<accession>A0AAV4ZZX0</accession>
<protein>
    <submittedName>
        <fullName evidence="1">Uncharacterized protein</fullName>
    </submittedName>
</protein>
<proteinExistence type="predicted"/>
<evidence type="ECO:0000313" key="2">
    <source>
        <dbReference type="Proteomes" id="UP001050691"/>
    </source>
</evidence>
<dbReference type="InterPro" id="IPR031755">
    <property type="entry name" value="Inhibitor_I66"/>
</dbReference>
<dbReference type="Pfam" id="PF16850">
    <property type="entry name" value="Inhibitor_I66"/>
    <property type="match status" value="2"/>
</dbReference>
<dbReference type="EMBL" id="BPWL01000002">
    <property type="protein sequence ID" value="GJJ07937.1"/>
    <property type="molecule type" value="Genomic_DNA"/>
</dbReference>
<name>A0AAV4ZZX0_9AGAM</name>
<organism evidence="1 2">
    <name type="scientific">Clathrus columnatus</name>
    <dbReference type="NCBI Taxonomy" id="1419009"/>
    <lineage>
        <taxon>Eukaryota</taxon>
        <taxon>Fungi</taxon>
        <taxon>Dikarya</taxon>
        <taxon>Basidiomycota</taxon>
        <taxon>Agaricomycotina</taxon>
        <taxon>Agaricomycetes</taxon>
        <taxon>Phallomycetidae</taxon>
        <taxon>Phallales</taxon>
        <taxon>Clathraceae</taxon>
        <taxon>Clathrus</taxon>
    </lineage>
</organism>